<dbReference type="EMBL" id="JACEGQ020000008">
    <property type="protein sequence ID" value="KAH8500241.1"/>
    <property type="molecule type" value="Genomic_DNA"/>
</dbReference>
<evidence type="ECO:0000313" key="3">
    <source>
        <dbReference type="Proteomes" id="UP000807159"/>
    </source>
</evidence>
<protein>
    <submittedName>
        <fullName evidence="2">Uncharacterized protein</fullName>
    </submittedName>
</protein>
<keyword evidence="1" id="KW-0472">Membrane</keyword>
<accession>A0A8T2Y585</accession>
<dbReference type="AlphaFoldDB" id="A0A8T2Y585"/>
<comment type="caution">
    <text evidence="2">The sequence shown here is derived from an EMBL/GenBank/DDBJ whole genome shotgun (WGS) entry which is preliminary data.</text>
</comment>
<keyword evidence="3" id="KW-1185">Reference proteome</keyword>
<evidence type="ECO:0000256" key="1">
    <source>
        <dbReference type="SAM" id="Phobius"/>
    </source>
</evidence>
<evidence type="ECO:0000313" key="2">
    <source>
        <dbReference type="EMBL" id="KAH8500241.1"/>
    </source>
</evidence>
<sequence>MGTSFNSHYRTKEAGRESDAILVMFLILKFLAFVVHRALLLNWESCLPLDQPSKTGARVAGRFKYQRLPFFCFYCVKTGKILKLRGILENNHYSITIKVDQVGCLLEDQQLVTHPPRDMPSSSAVQACRGKTSRLRVGFPEGMNLVGASCAVCPPNSCHLEREDVFCNGPSSAGPEVHACLSMLYIVCLGLTLKLMLLKSIANVEEKKQAGLKVTAQGNGSEIVPSFSALQTWHRITLLNKDGQIRKGIQMNCQRIILEDSSAHVLMPCHGYLIMLVVTMTPDQLSFNLSSPRPPLTPLLIFFMSDFNALPSASEKIDGRAYDYHKIASCHHFQDSPGSMDLGFQGYIHSE</sequence>
<gene>
    <name evidence="2" type="ORF">H0E87_015472</name>
</gene>
<feature type="transmembrane region" description="Helical" evidence="1">
    <location>
        <begin position="21"/>
        <end position="43"/>
    </location>
</feature>
<dbReference type="Proteomes" id="UP000807159">
    <property type="component" value="Chromosome 8"/>
</dbReference>
<name>A0A8T2Y585_POPDE</name>
<keyword evidence="1" id="KW-0812">Transmembrane</keyword>
<organism evidence="2 3">
    <name type="scientific">Populus deltoides</name>
    <name type="common">Eastern poplar</name>
    <name type="synonym">Eastern cottonwood</name>
    <dbReference type="NCBI Taxonomy" id="3696"/>
    <lineage>
        <taxon>Eukaryota</taxon>
        <taxon>Viridiplantae</taxon>
        <taxon>Streptophyta</taxon>
        <taxon>Embryophyta</taxon>
        <taxon>Tracheophyta</taxon>
        <taxon>Spermatophyta</taxon>
        <taxon>Magnoliopsida</taxon>
        <taxon>eudicotyledons</taxon>
        <taxon>Gunneridae</taxon>
        <taxon>Pentapetalae</taxon>
        <taxon>rosids</taxon>
        <taxon>fabids</taxon>
        <taxon>Malpighiales</taxon>
        <taxon>Salicaceae</taxon>
        <taxon>Saliceae</taxon>
        <taxon>Populus</taxon>
    </lineage>
</organism>
<proteinExistence type="predicted"/>
<reference evidence="2" key="1">
    <citation type="journal article" date="2021" name="J. Hered.">
        <title>Genome Assembly of Salicaceae Populus deltoides (Eastern Cottonwood) I-69 Based on Nanopore Sequencing and Hi-C Technologies.</title>
        <authorList>
            <person name="Bai S."/>
            <person name="Wu H."/>
            <person name="Zhang J."/>
            <person name="Pan Z."/>
            <person name="Zhao W."/>
            <person name="Li Z."/>
            <person name="Tong C."/>
        </authorList>
    </citation>
    <scope>NUCLEOTIDE SEQUENCE</scope>
    <source>
        <tissue evidence="2">Leaf</tissue>
    </source>
</reference>
<keyword evidence="1" id="KW-1133">Transmembrane helix</keyword>